<dbReference type="InterPro" id="IPR024079">
    <property type="entry name" value="MetalloPept_cat_dom_sf"/>
</dbReference>
<protein>
    <submittedName>
        <fullName evidence="9">Putative zinc metalloprotease</fullName>
    </submittedName>
</protein>
<gene>
    <name evidence="9" type="ORF">Pta02_02020</name>
</gene>
<keyword evidence="2" id="KW-0645">Protease</keyword>
<accession>A0A8J3WQ88</accession>
<proteinExistence type="predicted"/>
<keyword evidence="6 9" id="KW-0482">Metalloprotease</keyword>
<name>A0A8J3WQ88_9ACTN</name>
<dbReference type="PROSITE" id="PS51885">
    <property type="entry name" value="NEPRILYSIN"/>
    <property type="match status" value="1"/>
</dbReference>
<keyword evidence="3" id="KW-0479">Metal-binding</keyword>
<dbReference type="EMBL" id="BOOK01000001">
    <property type="protein sequence ID" value="GIH98193.1"/>
    <property type="molecule type" value="Genomic_DNA"/>
</dbReference>
<evidence type="ECO:0000259" key="8">
    <source>
        <dbReference type="Pfam" id="PF05649"/>
    </source>
</evidence>
<feature type="domain" description="Peptidase M13 N-terminal" evidence="8">
    <location>
        <begin position="17"/>
        <end position="382"/>
    </location>
</feature>
<feature type="domain" description="Peptidase M13 C-terminal" evidence="7">
    <location>
        <begin position="437"/>
        <end position="639"/>
    </location>
</feature>
<dbReference type="PANTHER" id="PTHR11733:SF222">
    <property type="entry name" value="IP12942P"/>
    <property type="match status" value="1"/>
</dbReference>
<evidence type="ECO:0000256" key="3">
    <source>
        <dbReference type="ARBA" id="ARBA00022723"/>
    </source>
</evidence>
<dbReference type="Pfam" id="PF01431">
    <property type="entry name" value="Peptidase_M13"/>
    <property type="match status" value="1"/>
</dbReference>
<evidence type="ECO:0000256" key="1">
    <source>
        <dbReference type="ARBA" id="ARBA00001947"/>
    </source>
</evidence>
<dbReference type="InterPro" id="IPR008753">
    <property type="entry name" value="Peptidase_M13_N"/>
</dbReference>
<reference evidence="9" key="1">
    <citation type="submission" date="2021-01" db="EMBL/GenBank/DDBJ databases">
        <title>Whole genome shotgun sequence of Planobispora takensis NBRC 109077.</title>
        <authorList>
            <person name="Komaki H."/>
            <person name="Tamura T."/>
        </authorList>
    </citation>
    <scope>NUCLEOTIDE SEQUENCE</scope>
    <source>
        <strain evidence="9">NBRC 109077</strain>
    </source>
</reference>
<dbReference type="Gene3D" id="3.40.390.10">
    <property type="entry name" value="Collagenase (Catalytic Domain)"/>
    <property type="match status" value="1"/>
</dbReference>
<keyword evidence="10" id="KW-1185">Reference proteome</keyword>
<evidence type="ECO:0000313" key="9">
    <source>
        <dbReference type="EMBL" id="GIH98193.1"/>
    </source>
</evidence>
<dbReference type="RefSeq" id="WP_203872688.1">
    <property type="nucleotide sequence ID" value="NZ_BOOK01000001.1"/>
</dbReference>
<dbReference type="SUPFAM" id="SSF55486">
    <property type="entry name" value="Metalloproteases ('zincins'), catalytic domain"/>
    <property type="match status" value="1"/>
</dbReference>
<dbReference type="AlphaFoldDB" id="A0A8J3WQ88"/>
<evidence type="ECO:0000313" key="10">
    <source>
        <dbReference type="Proteomes" id="UP000634476"/>
    </source>
</evidence>
<evidence type="ECO:0000256" key="6">
    <source>
        <dbReference type="ARBA" id="ARBA00023049"/>
    </source>
</evidence>
<dbReference type="InterPro" id="IPR018497">
    <property type="entry name" value="Peptidase_M13_C"/>
</dbReference>
<dbReference type="PANTHER" id="PTHR11733">
    <property type="entry name" value="ZINC METALLOPROTEASE FAMILY M13 NEPRILYSIN-RELATED"/>
    <property type="match status" value="1"/>
</dbReference>
<evidence type="ECO:0000256" key="5">
    <source>
        <dbReference type="ARBA" id="ARBA00022833"/>
    </source>
</evidence>
<keyword evidence="5" id="KW-0862">Zinc</keyword>
<dbReference type="InterPro" id="IPR000718">
    <property type="entry name" value="Peptidase_M13"/>
</dbReference>
<dbReference type="Proteomes" id="UP000634476">
    <property type="component" value="Unassembled WGS sequence"/>
</dbReference>
<evidence type="ECO:0000256" key="4">
    <source>
        <dbReference type="ARBA" id="ARBA00022801"/>
    </source>
</evidence>
<evidence type="ECO:0000259" key="7">
    <source>
        <dbReference type="Pfam" id="PF01431"/>
    </source>
</evidence>
<dbReference type="Gene3D" id="1.10.1380.10">
    <property type="entry name" value="Neutral endopeptidase , domain2"/>
    <property type="match status" value="1"/>
</dbReference>
<dbReference type="GO" id="GO:0006508">
    <property type="term" value="P:proteolysis"/>
    <property type="evidence" value="ECO:0007669"/>
    <property type="project" value="UniProtKB-KW"/>
</dbReference>
<keyword evidence="4" id="KW-0378">Hydrolase</keyword>
<organism evidence="9 10">
    <name type="scientific">Planobispora takensis</name>
    <dbReference type="NCBI Taxonomy" id="1367882"/>
    <lineage>
        <taxon>Bacteria</taxon>
        <taxon>Bacillati</taxon>
        <taxon>Actinomycetota</taxon>
        <taxon>Actinomycetes</taxon>
        <taxon>Streptosporangiales</taxon>
        <taxon>Streptosporangiaceae</taxon>
        <taxon>Planobispora</taxon>
    </lineage>
</organism>
<dbReference type="PRINTS" id="PR00786">
    <property type="entry name" value="NEPRILYSIN"/>
</dbReference>
<dbReference type="InterPro" id="IPR042089">
    <property type="entry name" value="Peptidase_M13_dom_2"/>
</dbReference>
<sequence length="642" mass="71525">MRDGETKTAGRPGRRAQDDLYACVNAEWEADTPLGAAQSMVSTFTQVQLATERAVRSLLDETGDAPAGGVVPMAETFQRSWLDRDGVEVLGRAVLDPLLDRIHRIRDHEDFYRLCGEFYRRGVVMPVRHYVDVVLGDGRLYRSNFTGSVLPLPLDAYEPANRAELDSYRRDIERLMSSATGRPDADAWAAEVVGLETELSVLYRAAAGPARPAETLGADELRSLHPTLVLFLDGAGIELGPHDRVNVEQPDLFDGLAALLGRTPGPTLRSYALWCVLTSLAPYLPTSIASVWTTLNERAGTQRWLRRGRRAQGEYLTHRAFGHALGEIYAARHVDGASRDDAWRVVERIVVQYGEVLRACEWLGPAARTAALEKLERMGVAFVAPSSARDYSAAELREDRLLDNYHALVEHEVGCDVKRIGREASPDHWWINPIQVNAYYDIRTNRIAIPAAILQEPFFSVSAVARNMGGLGAVIAHELTHAFDERGVRLGADGIVGSWWGPEEEEAFRSRTAELVRQFDGARRTDFPEIAVDGRLTLNENIADLSGLSVAVGAYLRYCDEAGASEAERKDGARELFRNWARLWRQKVSPRVAAVSGRSDPHAPGEIRCNQVVRNLDEFHWAFDVQPDDEMWLAPAERVRVW</sequence>
<dbReference type="Pfam" id="PF05649">
    <property type="entry name" value="Peptidase_M13_N"/>
    <property type="match status" value="1"/>
</dbReference>
<dbReference type="GO" id="GO:0004222">
    <property type="term" value="F:metalloendopeptidase activity"/>
    <property type="evidence" value="ECO:0007669"/>
    <property type="project" value="InterPro"/>
</dbReference>
<dbReference type="CDD" id="cd08662">
    <property type="entry name" value="M13"/>
    <property type="match status" value="1"/>
</dbReference>
<comment type="cofactor">
    <cofactor evidence="1">
        <name>Zn(2+)</name>
        <dbReference type="ChEBI" id="CHEBI:29105"/>
    </cofactor>
</comment>
<dbReference type="GO" id="GO:0005886">
    <property type="term" value="C:plasma membrane"/>
    <property type="evidence" value="ECO:0007669"/>
    <property type="project" value="TreeGrafter"/>
</dbReference>
<comment type="caution">
    <text evidence="9">The sequence shown here is derived from an EMBL/GenBank/DDBJ whole genome shotgun (WGS) entry which is preliminary data.</text>
</comment>
<evidence type="ECO:0000256" key="2">
    <source>
        <dbReference type="ARBA" id="ARBA00022670"/>
    </source>
</evidence>
<dbReference type="GO" id="GO:0046872">
    <property type="term" value="F:metal ion binding"/>
    <property type="evidence" value="ECO:0007669"/>
    <property type="project" value="UniProtKB-KW"/>
</dbReference>